<gene>
    <name evidence="3" type="ORF">FRX48_00567</name>
</gene>
<feature type="compositionally biased region" description="Basic and acidic residues" evidence="1">
    <location>
        <begin position="12"/>
        <end position="25"/>
    </location>
</feature>
<dbReference type="OrthoDB" id="5398191at2759"/>
<keyword evidence="2" id="KW-0472">Membrane</keyword>
<protein>
    <recommendedName>
        <fullName evidence="5">Ring-like domain-containing protein</fullName>
    </recommendedName>
</protein>
<feature type="region of interest" description="Disordered" evidence="1">
    <location>
        <begin position="1"/>
        <end position="28"/>
    </location>
</feature>
<evidence type="ECO:0000256" key="1">
    <source>
        <dbReference type="SAM" id="MobiDB-lite"/>
    </source>
</evidence>
<evidence type="ECO:0000313" key="4">
    <source>
        <dbReference type="Proteomes" id="UP000324767"/>
    </source>
</evidence>
<name>A0A5M8Q451_9LECA</name>
<organism evidence="3 4">
    <name type="scientific">Lasallia pustulata</name>
    <dbReference type="NCBI Taxonomy" id="136370"/>
    <lineage>
        <taxon>Eukaryota</taxon>
        <taxon>Fungi</taxon>
        <taxon>Dikarya</taxon>
        <taxon>Ascomycota</taxon>
        <taxon>Pezizomycotina</taxon>
        <taxon>Lecanoromycetes</taxon>
        <taxon>OSLEUM clade</taxon>
        <taxon>Umbilicariomycetidae</taxon>
        <taxon>Umbilicariales</taxon>
        <taxon>Umbilicariaceae</taxon>
        <taxon>Lasallia</taxon>
    </lineage>
</organism>
<dbReference type="AlphaFoldDB" id="A0A5M8Q451"/>
<feature type="region of interest" description="Disordered" evidence="1">
    <location>
        <begin position="380"/>
        <end position="446"/>
    </location>
</feature>
<keyword evidence="2" id="KW-1133">Transmembrane helix</keyword>
<dbReference type="Proteomes" id="UP000324767">
    <property type="component" value="Unassembled WGS sequence"/>
</dbReference>
<reference evidence="3 4" key="1">
    <citation type="submission" date="2019-09" db="EMBL/GenBank/DDBJ databases">
        <title>The hologenome of the rock-dwelling lichen Lasallia pustulata.</title>
        <authorList>
            <person name="Greshake Tzovaras B."/>
            <person name="Segers F."/>
            <person name="Bicker A."/>
            <person name="Dal Grande F."/>
            <person name="Otte J."/>
            <person name="Hankeln T."/>
            <person name="Schmitt I."/>
            <person name="Ebersberger I."/>
        </authorList>
    </citation>
    <scope>NUCLEOTIDE SEQUENCE [LARGE SCALE GENOMIC DNA]</scope>
    <source>
        <strain evidence="3">A1-1</strain>
    </source>
</reference>
<keyword evidence="2" id="KW-0812">Transmembrane</keyword>
<comment type="caution">
    <text evidence="3">The sequence shown here is derived from an EMBL/GenBank/DDBJ whole genome shotgun (WGS) entry which is preliminary data.</text>
</comment>
<feature type="transmembrane region" description="Helical" evidence="2">
    <location>
        <begin position="317"/>
        <end position="339"/>
    </location>
</feature>
<accession>A0A5M8Q451</accession>
<dbReference type="EMBL" id="VXIT01000001">
    <property type="protein sequence ID" value="KAA6415849.1"/>
    <property type="molecule type" value="Genomic_DNA"/>
</dbReference>
<evidence type="ECO:0008006" key="5">
    <source>
        <dbReference type="Google" id="ProtNLM"/>
    </source>
</evidence>
<evidence type="ECO:0000313" key="3">
    <source>
        <dbReference type="EMBL" id="KAA6415849.1"/>
    </source>
</evidence>
<evidence type="ECO:0000256" key="2">
    <source>
        <dbReference type="SAM" id="Phobius"/>
    </source>
</evidence>
<sequence length="446" mass="49153">MMEYFTHRKAKKPLDTAEKDEKPVLTDEDEAFLQRIAAEGPPPPLPERPQNLAVAGETRGNNAQIALMAGAQNIPLPDVPDTPDDVIPEVEEPEEESVKGKEKDAKGKRAFRWSFLRRDSRDSNRKSRDAMATNLLSVAEGIKGPDAQPNEDGIVTPHEAAKEEEEMTRALESLNLAAVNNRVFSISKESQELLQKFTLVLKDLVNGVPTAYDDLESLLTNSEQQLQRSYKHLPSFLQKLIEQLPSKMTQSIGPEMLAAAAEKQGLKSKYMTQGAGLAEKMGMRVKVPSLKDLVTKPGAIAGMLRAIMNFLKLRFPAFLGMNVLWSLALFVLLFVFWYCHKRGRETRLERERLLSDAERAALDAERAALDAERAALDAEVAADPHTQPQAADEAPYTTTAAEGASLEQVREGLRHGGVGGEEDGREMEMEKGGPSAGASARWEGEK</sequence>
<proteinExistence type="predicted"/>